<proteinExistence type="inferred from homology"/>
<dbReference type="InterPro" id="IPR020845">
    <property type="entry name" value="AMP-binding_CS"/>
</dbReference>
<dbReference type="InterPro" id="IPR045851">
    <property type="entry name" value="AMP-bd_C_sf"/>
</dbReference>
<dbReference type="Pfam" id="PF00501">
    <property type="entry name" value="AMP-binding"/>
    <property type="match status" value="1"/>
</dbReference>
<dbReference type="NCBIfam" id="TIGR01217">
    <property type="entry name" value="ac_ac_CoA_syn"/>
    <property type="match status" value="1"/>
</dbReference>
<dbReference type="HOGENOM" id="CLU_000022_3_3_1"/>
<dbReference type="GO" id="GO:0030729">
    <property type="term" value="F:acetoacetate-CoA ligase activity"/>
    <property type="evidence" value="ECO:0007669"/>
    <property type="project" value="InterPro"/>
</dbReference>
<dbReference type="PANTHER" id="PTHR42921">
    <property type="entry name" value="ACETOACETYL-COA SYNTHETASE"/>
    <property type="match status" value="1"/>
</dbReference>
<dbReference type="InParanoid" id="A0A0C3GUE4"/>
<reference evidence="4 5" key="1">
    <citation type="submission" date="2014-04" db="EMBL/GenBank/DDBJ databases">
        <authorList>
            <consortium name="DOE Joint Genome Institute"/>
            <person name="Kuo A."/>
            <person name="Martino E."/>
            <person name="Perotto S."/>
            <person name="Kohler A."/>
            <person name="Nagy L.G."/>
            <person name="Floudas D."/>
            <person name="Copeland A."/>
            <person name="Barry K.W."/>
            <person name="Cichocki N."/>
            <person name="Veneault-Fourrey C."/>
            <person name="LaButti K."/>
            <person name="Lindquist E.A."/>
            <person name="Lipzen A."/>
            <person name="Lundell T."/>
            <person name="Morin E."/>
            <person name="Murat C."/>
            <person name="Sun H."/>
            <person name="Tunlid A."/>
            <person name="Henrissat B."/>
            <person name="Grigoriev I.V."/>
            <person name="Hibbett D.S."/>
            <person name="Martin F."/>
            <person name="Nordberg H.P."/>
            <person name="Cantor M.N."/>
            <person name="Hua S.X."/>
        </authorList>
    </citation>
    <scope>NUCLEOTIDE SEQUENCE [LARGE SCALE GENOMIC DNA]</scope>
    <source>
        <strain evidence="4 5">Zn</strain>
    </source>
</reference>
<dbReference type="InterPro" id="IPR005914">
    <property type="entry name" value="Acac_CoA_synth"/>
</dbReference>
<dbReference type="Proteomes" id="UP000054321">
    <property type="component" value="Unassembled WGS sequence"/>
</dbReference>
<evidence type="ECO:0000259" key="2">
    <source>
        <dbReference type="Pfam" id="PF00501"/>
    </source>
</evidence>
<dbReference type="Gene3D" id="3.30.300.30">
    <property type="match status" value="1"/>
</dbReference>
<dbReference type="PROSITE" id="PS00455">
    <property type="entry name" value="AMP_BINDING"/>
    <property type="match status" value="1"/>
</dbReference>
<accession>A0A0C3GUE4</accession>
<dbReference type="SUPFAM" id="SSF56801">
    <property type="entry name" value="Acetyl-CoA synthetase-like"/>
    <property type="match status" value="1"/>
</dbReference>
<protein>
    <submittedName>
        <fullName evidence="4">Uncharacterized protein</fullName>
    </submittedName>
</protein>
<dbReference type="Gene3D" id="3.40.50.12780">
    <property type="entry name" value="N-terminal domain of ligase-like"/>
    <property type="match status" value="1"/>
</dbReference>
<evidence type="ECO:0000259" key="3">
    <source>
        <dbReference type="Pfam" id="PF16177"/>
    </source>
</evidence>
<dbReference type="InterPro" id="IPR042099">
    <property type="entry name" value="ANL_N_sf"/>
</dbReference>
<keyword evidence="5" id="KW-1185">Reference proteome</keyword>
<comment type="similarity">
    <text evidence="1">Belongs to the ATP-dependent AMP-binding enzyme family.</text>
</comment>
<dbReference type="Pfam" id="PF16177">
    <property type="entry name" value="ACAS_N"/>
    <property type="match status" value="1"/>
</dbReference>
<name>A0A0C3GUE4_OIDMZ</name>
<dbReference type="InterPro" id="IPR000873">
    <property type="entry name" value="AMP-dep_synth/lig_dom"/>
</dbReference>
<dbReference type="PANTHER" id="PTHR42921:SF4">
    <property type="entry name" value="ACETOACETYL-COA SYNTHASE (AFU_ORTHOLOGUE AFUA_8G04770)"/>
    <property type="match status" value="1"/>
</dbReference>
<sequence>MATTDIPRKLWEHPNPRSTQMYLLMQEINRKENLKLETFWELYQYSITQRSRFWDQAFQFFGFIYSGSYTKVVDESARIDSIPRWFDGVYMNAAENLLYSRVPGAPTSQRGTIGKEDGKIALTEVREGVTEIRDVTWGELRLQVGRLADAMRKHGVKKGDRIAVVASNSVDTLLVFLAILSIGGLFSSSSTDMGVQGVMQRMLQITPTYIFIDDFAVYNGKKIDLRQKMTDIANGMKDVAEFKGIISLPRFKKPADISNVPRAQTLEQFLSKSIKCSPKFERTAFSDPFFIAYSSGTTGTPKCITHAGGAILSTFKEGKLHREMGPDSVALQYTTTGWIMYFASVMNLLFGARVVLYDGSPFQPDLTTFIKLLGTQKVTMLGTSPRWMHEIQKNGIVPKDVADLSSLTHVTSTGMVLSDQQFEWFYDVGFPKHVHLANISGGTDLAGCFAQENPLTPVYVGGTQGPSLGTPLAVYDSLIEGGKGVPGALVPDGTPGELVAPAAFPNMPVYFWNDDAAGSRYFSGYFEKYDNVWTHGDFIVIHPITKNVTFLGRADGVLNPSGVRFGSAEIYSVIEAGFPMVSDAICVGQRRKGDDDERVMLFLLMKEGERFNEGLVRNVKAAIRKELSGRHVPKYIFETPAIPTTVNLKKVELPVKQIVSGRVIKPSGTLLNPESLDYYYQFAKVEELVTKSKL</sequence>
<feature type="domain" description="AMP-dependent synthetase/ligase" evidence="2">
    <location>
        <begin position="118"/>
        <end position="499"/>
    </location>
</feature>
<dbReference type="InterPro" id="IPR032387">
    <property type="entry name" value="ACAS_N"/>
</dbReference>
<evidence type="ECO:0000256" key="1">
    <source>
        <dbReference type="ARBA" id="ARBA00006432"/>
    </source>
</evidence>
<dbReference type="AlphaFoldDB" id="A0A0C3GUE4"/>
<gene>
    <name evidence="4" type="ORF">OIDMADRAFT_200842</name>
</gene>
<evidence type="ECO:0000313" key="5">
    <source>
        <dbReference type="Proteomes" id="UP000054321"/>
    </source>
</evidence>
<dbReference type="GO" id="GO:0006629">
    <property type="term" value="P:lipid metabolic process"/>
    <property type="evidence" value="ECO:0007669"/>
    <property type="project" value="InterPro"/>
</dbReference>
<dbReference type="STRING" id="913774.A0A0C3GUE4"/>
<dbReference type="EMBL" id="KN832878">
    <property type="protein sequence ID" value="KIM99665.1"/>
    <property type="molecule type" value="Genomic_DNA"/>
</dbReference>
<organism evidence="4 5">
    <name type="scientific">Oidiodendron maius (strain Zn)</name>
    <dbReference type="NCBI Taxonomy" id="913774"/>
    <lineage>
        <taxon>Eukaryota</taxon>
        <taxon>Fungi</taxon>
        <taxon>Dikarya</taxon>
        <taxon>Ascomycota</taxon>
        <taxon>Pezizomycotina</taxon>
        <taxon>Leotiomycetes</taxon>
        <taxon>Leotiomycetes incertae sedis</taxon>
        <taxon>Myxotrichaceae</taxon>
        <taxon>Oidiodendron</taxon>
    </lineage>
</organism>
<feature type="domain" description="Acetyl-coenzyme A synthetase N-terminal" evidence="3">
    <location>
        <begin position="41"/>
        <end position="96"/>
    </location>
</feature>
<evidence type="ECO:0000313" key="4">
    <source>
        <dbReference type="EMBL" id="KIM99665.1"/>
    </source>
</evidence>
<reference evidence="5" key="2">
    <citation type="submission" date="2015-01" db="EMBL/GenBank/DDBJ databases">
        <title>Evolutionary Origins and Diversification of the Mycorrhizal Mutualists.</title>
        <authorList>
            <consortium name="DOE Joint Genome Institute"/>
            <consortium name="Mycorrhizal Genomics Consortium"/>
            <person name="Kohler A."/>
            <person name="Kuo A."/>
            <person name="Nagy L.G."/>
            <person name="Floudas D."/>
            <person name="Copeland A."/>
            <person name="Barry K.W."/>
            <person name="Cichocki N."/>
            <person name="Veneault-Fourrey C."/>
            <person name="LaButti K."/>
            <person name="Lindquist E.A."/>
            <person name="Lipzen A."/>
            <person name="Lundell T."/>
            <person name="Morin E."/>
            <person name="Murat C."/>
            <person name="Riley R."/>
            <person name="Ohm R."/>
            <person name="Sun H."/>
            <person name="Tunlid A."/>
            <person name="Henrissat B."/>
            <person name="Grigoriev I.V."/>
            <person name="Hibbett D.S."/>
            <person name="Martin F."/>
        </authorList>
    </citation>
    <scope>NUCLEOTIDE SEQUENCE [LARGE SCALE GENOMIC DNA]</scope>
    <source>
        <strain evidence="5">Zn</strain>
    </source>
</reference>
<dbReference type="OrthoDB" id="10253869at2759"/>